<name>A0ACB8TP17_9APHY</name>
<evidence type="ECO:0000313" key="1">
    <source>
        <dbReference type="EMBL" id="KAI0083738.1"/>
    </source>
</evidence>
<dbReference type="EMBL" id="MU274954">
    <property type="protein sequence ID" value="KAI0083738.1"/>
    <property type="molecule type" value="Genomic_DNA"/>
</dbReference>
<keyword evidence="2" id="KW-1185">Reference proteome</keyword>
<reference evidence="1" key="1">
    <citation type="journal article" date="2021" name="Environ. Microbiol.">
        <title>Gene family expansions and transcriptome signatures uncover fungal adaptations to wood decay.</title>
        <authorList>
            <person name="Hage H."/>
            <person name="Miyauchi S."/>
            <person name="Viragh M."/>
            <person name="Drula E."/>
            <person name="Min B."/>
            <person name="Chaduli D."/>
            <person name="Navarro D."/>
            <person name="Favel A."/>
            <person name="Norest M."/>
            <person name="Lesage-Meessen L."/>
            <person name="Balint B."/>
            <person name="Merenyi Z."/>
            <person name="de Eugenio L."/>
            <person name="Morin E."/>
            <person name="Martinez A.T."/>
            <person name="Baldrian P."/>
            <person name="Stursova M."/>
            <person name="Martinez M.J."/>
            <person name="Novotny C."/>
            <person name="Magnuson J.K."/>
            <person name="Spatafora J.W."/>
            <person name="Maurice S."/>
            <person name="Pangilinan J."/>
            <person name="Andreopoulos W."/>
            <person name="LaButti K."/>
            <person name="Hundley H."/>
            <person name="Na H."/>
            <person name="Kuo A."/>
            <person name="Barry K."/>
            <person name="Lipzen A."/>
            <person name="Henrissat B."/>
            <person name="Riley R."/>
            <person name="Ahrendt S."/>
            <person name="Nagy L.G."/>
            <person name="Grigoriev I.V."/>
            <person name="Martin F."/>
            <person name="Rosso M.N."/>
        </authorList>
    </citation>
    <scope>NUCLEOTIDE SEQUENCE</scope>
    <source>
        <strain evidence="1">CBS 384.51</strain>
    </source>
</reference>
<evidence type="ECO:0000313" key="2">
    <source>
        <dbReference type="Proteomes" id="UP001055072"/>
    </source>
</evidence>
<comment type="caution">
    <text evidence="1">The sequence shown here is derived from an EMBL/GenBank/DDBJ whole genome shotgun (WGS) entry which is preliminary data.</text>
</comment>
<protein>
    <submittedName>
        <fullName evidence="1">Uncharacterized protein</fullName>
    </submittedName>
</protein>
<organism evidence="1 2">
    <name type="scientific">Irpex rosettiformis</name>
    <dbReference type="NCBI Taxonomy" id="378272"/>
    <lineage>
        <taxon>Eukaryota</taxon>
        <taxon>Fungi</taxon>
        <taxon>Dikarya</taxon>
        <taxon>Basidiomycota</taxon>
        <taxon>Agaricomycotina</taxon>
        <taxon>Agaricomycetes</taxon>
        <taxon>Polyporales</taxon>
        <taxon>Irpicaceae</taxon>
        <taxon>Irpex</taxon>
    </lineage>
</organism>
<accession>A0ACB8TP17</accession>
<proteinExistence type="predicted"/>
<sequence>MVIDHLQNDKAALSSAALVDKSWLIRSRVHLFRAVSVTADFAGFAQFLHEKPHLRKYIEQLALQGQPLEYNSSSITTLQPFVLASILSQLPHLNRLSIHEISFHSSIPCFYLHPCQLDELTLINVGSNEDTTNDVLHILSLFSDVRSLNILGIGQCLDNNDLQARTDELDIPSSLRVMSLKIEDVPYELYMQIFRRTESVHTIKNIEMECGDLGDIEALAELLQDTSLSVESLNLNLTQCFITNASPEADSDAIPLLSMFPFPPCSQYH</sequence>
<dbReference type="Proteomes" id="UP001055072">
    <property type="component" value="Unassembled WGS sequence"/>
</dbReference>
<gene>
    <name evidence="1" type="ORF">BDY19DRAFT_615475</name>
</gene>